<reference evidence="3" key="1">
    <citation type="journal article" date="2019" name="bioRxiv">
        <title>The Genome of the Zebra Mussel, Dreissena polymorpha: A Resource for Invasive Species Research.</title>
        <authorList>
            <person name="McCartney M.A."/>
            <person name="Auch B."/>
            <person name="Kono T."/>
            <person name="Mallez S."/>
            <person name="Zhang Y."/>
            <person name="Obille A."/>
            <person name="Becker A."/>
            <person name="Abrahante J.E."/>
            <person name="Garbe J."/>
            <person name="Badalamenti J.P."/>
            <person name="Herman A."/>
            <person name="Mangelson H."/>
            <person name="Liachko I."/>
            <person name="Sullivan S."/>
            <person name="Sone E.D."/>
            <person name="Koren S."/>
            <person name="Silverstein K.A.T."/>
            <person name="Beckman K.B."/>
            <person name="Gohl D.M."/>
        </authorList>
    </citation>
    <scope>NUCLEOTIDE SEQUENCE</scope>
    <source>
        <strain evidence="3">Duluth1</strain>
        <tissue evidence="3">Whole animal</tissue>
    </source>
</reference>
<feature type="region of interest" description="Disordered" evidence="1">
    <location>
        <begin position="35"/>
        <end position="70"/>
    </location>
</feature>
<keyword evidence="4" id="KW-1185">Reference proteome</keyword>
<gene>
    <name evidence="3" type="ORF">DPMN_129595</name>
    <name evidence="2" type="ORF">DPMN_194344</name>
</gene>
<dbReference type="EMBL" id="JAIWYP010000005">
    <property type="protein sequence ID" value="KAH3827655.1"/>
    <property type="molecule type" value="Genomic_DNA"/>
</dbReference>
<evidence type="ECO:0000313" key="2">
    <source>
        <dbReference type="EMBL" id="KAH3692503.1"/>
    </source>
</evidence>
<reference evidence="3" key="2">
    <citation type="submission" date="2020-11" db="EMBL/GenBank/DDBJ databases">
        <authorList>
            <person name="McCartney M.A."/>
            <person name="Auch B."/>
            <person name="Kono T."/>
            <person name="Mallez S."/>
            <person name="Becker A."/>
            <person name="Gohl D.M."/>
            <person name="Silverstein K.A.T."/>
            <person name="Koren S."/>
            <person name="Bechman K.B."/>
            <person name="Herman A."/>
            <person name="Abrahante J.E."/>
            <person name="Garbe J."/>
        </authorList>
    </citation>
    <scope>NUCLEOTIDE SEQUENCE</scope>
    <source>
        <strain evidence="3">Duluth1</strain>
        <tissue evidence="3">Whole animal</tissue>
    </source>
</reference>
<dbReference type="EMBL" id="JAIWYP010000022">
    <property type="protein sequence ID" value="KAH3692503.1"/>
    <property type="molecule type" value="Genomic_DNA"/>
</dbReference>
<evidence type="ECO:0000313" key="4">
    <source>
        <dbReference type="Proteomes" id="UP000828390"/>
    </source>
</evidence>
<organism evidence="3 4">
    <name type="scientific">Dreissena polymorpha</name>
    <name type="common">Zebra mussel</name>
    <name type="synonym">Mytilus polymorpha</name>
    <dbReference type="NCBI Taxonomy" id="45954"/>
    <lineage>
        <taxon>Eukaryota</taxon>
        <taxon>Metazoa</taxon>
        <taxon>Spiralia</taxon>
        <taxon>Lophotrochozoa</taxon>
        <taxon>Mollusca</taxon>
        <taxon>Bivalvia</taxon>
        <taxon>Autobranchia</taxon>
        <taxon>Heteroconchia</taxon>
        <taxon>Euheterodonta</taxon>
        <taxon>Imparidentia</taxon>
        <taxon>Neoheterodontei</taxon>
        <taxon>Myida</taxon>
        <taxon>Dreissenoidea</taxon>
        <taxon>Dreissenidae</taxon>
        <taxon>Dreissena</taxon>
    </lineage>
</organism>
<evidence type="ECO:0000313" key="3">
    <source>
        <dbReference type="EMBL" id="KAH3827655.1"/>
    </source>
</evidence>
<dbReference type="Proteomes" id="UP000828390">
    <property type="component" value="Unassembled WGS sequence"/>
</dbReference>
<name>A0A9D4H510_DREPO</name>
<proteinExistence type="predicted"/>
<accession>A0A9D4H510</accession>
<protein>
    <submittedName>
        <fullName evidence="3">Uncharacterized protein</fullName>
    </submittedName>
</protein>
<sequence length="70" mass="7709">MRRCRTLSKTDGAPSRVSETVCDDAKTVWAHAGNSKTVCDGARQSPRPAEHQQETPRQSATMPIPLGYMH</sequence>
<comment type="caution">
    <text evidence="3">The sequence shown here is derived from an EMBL/GenBank/DDBJ whole genome shotgun (WGS) entry which is preliminary data.</text>
</comment>
<dbReference type="AlphaFoldDB" id="A0A9D4H510"/>
<evidence type="ECO:0000256" key="1">
    <source>
        <dbReference type="SAM" id="MobiDB-lite"/>
    </source>
</evidence>